<reference evidence="3 4" key="1">
    <citation type="submission" date="2023-10" db="EMBL/GenBank/DDBJ databases">
        <title>Chromosome-scale genome assembly provides insights into flower coloration mechanisms of Canna indica.</title>
        <authorList>
            <person name="Li C."/>
        </authorList>
    </citation>
    <scope>NUCLEOTIDE SEQUENCE [LARGE SCALE GENOMIC DNA]</scope>
    <source>
        <tissue evidence="3">Flower</tissue>
    </source>
</reference>
<dbReference type="EMBL" id="CP136893">
    <property type="protein sequence ID" value="WOL04090.1"/>
    <property type="molecule type" value="Genomic_DNA"/>
</dbReference>
<dbReference type="PANTHER" id="PTHR31371">
    <property type="entry name" value="BNAC09G50660D PROTEIN"/>
    <property type="match status" value="1"/>
</dbReference>
<dbReference type="AlphaFoldDB" id="A0AAQ3K908"/>
<dbReference type="Proteomes" id="UP001327560">
    <property type="component" value="Chromosome 4"/>
</dbReference>
<proteinExistence type="predicted"/>
<name>A0AAQ3K908_9LILI</name>
<dbReference type="InterPro" id="IPR021864">
    <property type="entry name" value="DUF3475"/>
</dbReference>
<feature type="domain" description="DUF3475" evidence="2">
    <location>
        <begin position="1"/>
        <end position="30"/>
    </location>
</feature>
<evidence type="ECO:0000313" key="3">
    <source>
        <dbReference type="EMBL" id="WOL04090.1"/>
    </source>
</evidence>
<evidence type="ECO:0000256" key="1">
    <source>
        <dbReference type="SAM" id="MobiDB-lite"/>
    </source>
</evidence>
<gene>
    <name evidence="3" type="ORF">Cni_G12811</name>
</gene>
<accession>A0AAQ3K908</accession>
<organism evidence="3 4">
    <name type="scientific">Canna indica</name>
    <name type="common">Indian-shot</name>
    <dbReference type="NCBI Taxonomy" id="4628"/>
    <lineage>
        <taxon>Eukaryota</taxon>
        <taxon>Viridiplantae</taxon>
        <taxon>Streptophyta</taxon>
        <taxon>Embryophyta</taxon>
        <taxon>Tracheophyta</taxon>
        <taxon>Spermatophyta</taxon>
        <taxon>Magnoliopsida</taxon>
        <taxon>Liliopsida</taxon>
        <taxon>Zingiberales</taxon>
        <taxon>Cannaceae</taxon>
        <taxon>Canna</taxon>
    </lineage>
</organism>
<evidence type="ECO:0000313" key="4">
    <source>
        <dbReference type="Proteomes" id="UP001327560"/>
    </source>
</evidence>
<sequence length="95" mass="10475">MRDEALNLDGVRKLVSDDDDFLLALALAEMTDALGSLSHAVARLGRRCSDPALQGFDTAFADLVRSGADPYGFEYAGRKMERQGQEDGAVRRRER</sequence>
<feature type="region of interest" description="Disordered" evidence="1">
    <location>
        <begin position="76"/>
        <end position="95"/>
    </location>
</feature>
<evidence type="ECO:0000259" key="2">
    <source>
        <dbReference type="Pfam" id="PF11961"/>
    </source>
</evidence>
<protein>
    <recommendedName>
        <fullName evidence="2">DUF3475 domain-containing protein</fullName>
    </recommendedName>
</protein>
<dbReference type="GO" id="GO:0045927">
    <property type="term" value="P:positive regulation of growth"/>
    <property type="evidence" value="ECO:0007669"/>
    <property type="project" value="InterPro"/>
</dbReference>
<keyword evidence="4" id="KW-1185">Reference proteome</keyword>
<dbReference type="PANTHER" id="PTHR31371:SF20">
    <property type="entry name" value="OS12G0146500 PROTEIN"/>
    <property type="match status" value="1"/>
</dbReference>
<dbReference type="Pfam" id="PF11961">
    <property type="entry name" value="DUF3475"/>
    <property type="match status" value="1"/>
</dbReference>